<evidence type="ECO:0000256" key="1">
    <source>
        <dbReference type="ARBA" id="ARBA00022485"/>
    </source>
</evidence>
<dbReference type="InterPro" id="IPR004588">
    <property type="entry name" value="IspG_bac-typ"/>
</dbReference>
<dbReference type="RefSeq" id="WP_199220184.1">
    <property type="nucleotide sequence ID" value="NZ_NESP01000001.1"/>
</dbReference>
<proteinExistence type="inferred from homology"/>
<evidence type="ECO:0000256" key="2">
    <source>
        <dbReference type="ARBA" id="ARBA00022723"/>
    </source>
</evidence>
<dbReference type="InterPro" id="IPR058578">
    <property type="entry name" value="IspG_TIM"/>
</dbReference>
<dbReference type="InterPro" id="IPR016425">
    <property type="entry name" value="IspG_bac"/>
</dbReference>
<comment type="function">
    <text evidence="7">Converts 2C-methyl-D-erythritol 2,4-cyclodiphosphate (ME-2,4cPP) into 1-hydroxy-2-methyl-2-(E)-butenyl 4-diphosphate.</text>
</comment>
<dbReference type="PANTHER" id="PTHR30454:SF0">
    <property type="entry name" value="4-HYDROXY-3-METHYLBUT-2-EN-1-YL DIPHOSPHATE SYNTHASE (FERREDOXIN), CHLOROPLASTIC"/>
    <property type="match status" value="1"/>
</dbReference>
<dbReference type="Gene3D" id="3.30.413.10">
    <property type="entry name" value="Sulfite Reductase Hemoprotein, domain 1"/>
    <property type="match status" value="1"/>
</dbReference>
<feature type="binding site" evidence="7">
    <location>
        <position position="359"/>
    </location>
    <ligand>
        <name>[4Fe-4S] cluster</name>
        <dbReference type="ChEBI" id="CHEBI:49883"/>
    </ligand>
</feature>
<dbReference type="InterPro" id="IPR045854">
    <property type="entry name" value="NO2/SO3_Rdtase_4Fe4S_sf"/>
</dbReference>
<dbReference type="NCBIfam" id="TIGR00612">
    <property type="entry name" value="ispG_gcpE"/>
    <property type="match status" value="1"/>
</dbReference>
<feature type="binding site" evidence="7">
    <location>
        <position position="316"/>
    </location>
    <ligand>
        <name>[4Fe-4S] cluster</name>
        <dbReference type="ChEBI" id="CHEBI:49883"/>
    </ligand>
</feature>
<keyword evidence="3 7" id="KW-0560">Oxidoreductase</keyword>
<dbReference type="EC" id="1.17.7.3" evidence="7"/>
<comment type="catalytic activity">
    <reaction evidence="7">
        <text>(2E)-4-hydroxy-3-methylbut-2-enyl diphosphate + oxidized [flavodoxin] + H2O + 2 H(+) = 2-C-methyl-D-erythritol 2,4-cyclic diphosphate + reduced [flavodoxin]</text>
        <dbReference type="Rhea" id="RHEA:43604"/>
        <dbReference type="Rhea" id="RHEA-COMP:10622"/>
        <dbReference type="Rhea" id="RHEA-COMP:10623"/>
        <dbReference type="ChEBI" id="CHEBI:15377"/>
        <dbReference type="ChEBI" id="CHEBI:15378"/>
        <dbReference type="ChEBI" id="CHEBI:57618"/>
        <dbReference type="ChEBI" id="CHEBI:58210"/>
        <dbReference type="ChEBI" id="CHEBI:58483"/>
        <dbReference type="ChEBI" id="CHEBI:128753"/>
        <dbReference type="EC" id="1.17.7.3"/>
    </reaction>
</comment>
<dbReference type="GO" id="GO:0019288">
    <property type="term" value="P:isopentenyl diphosphate biosynthetic process, methylerythritol 4-phosphate pathway"/>
    <property type="evidence" value="ECO:0007669"/>
    <property type="project" value="UniProtKB-UniRule"/>
</dbReference>
<protein>
    <recommendedName>
        <fullName evidence="7">4-hydroxy-3-methylbut-2-en-1-yl diphosphate synthase (flavodoxin)</fullName>
        <ecNumber evidence="7">1.17.7.3</ecNumber>
    </recommendedName>
    <alternativeName>
        <fullName evidence="7">1-hydroxy-2-methyl-2-(E)-butenyl 4-diphosphate synthase</fullName>
    </alternativeName>
</protein>
<dbReference type="NCBIfam" id="NF001540">
    <property type="entry name" value="PRK00366.1"/>
    <property type="match status" value="1"/>
</dbReference>
<evidence type="ECO:0000256" key="7">
    <source>
        <dbReference type="HAMAP-Rule" id="MF_00159"/>
    </source>
</evidence>
<dbReference type="EMBL" id="NESP01000001">
    <property type="protein sequence ID" value="PUE60521.1"/>
    <property type="molecule type" value="Genomic_DNA"/>
</dbReference>
<comment type="caution">
    <text evidence="10">The sequence shown here is derived from an EMBL/GenBank/DDBJ whole genome shotgun (WGS) entry which is preliminary data.</text>
</comment>
<dbReference type="HAMAP" id="MF_00159">
    <property type="entry name" value="IspG"/>
    <property type="match status" value="1"/>
</dbReference>
<evidence type="ECO:0000256" key="4">
    <source>
        <dbReference type="ARBA" id="ARBA00023004"/>
    </source>
</evidence>
<dbReference type="GO" id="GO:0051539">
    <property type="term" value="F:4 iron, 4 sulfur cluster binding"/>
    <property type="evidence" value="ECO:0007669"/>
    <property type="project" value="UniProtKB-UniRule"/>
</dbReference>
<accession>A0A315ETB0</accession>
<dbReference type="Pfam" id="PF26540">
    <property type="entry name" value="GcpE_C"/>
    <property type="match status" value="1"/>
</dbReference>
<dbReference type="GO" id="GO:0005506">
    <property type="term" value="F:iron ion binding"/>
    <property type="evidence" value="ECO:0007669"/>
    <property type="project" value="InterPro"/>
</dbReference>
<keyword evidence="2 7" id="KW-0479">Metal-binding</keyword>
<evidence type="ECO:0000256" key="3">
    <source>
        <dbReference type="ARBA" id="ARBA00023002"/>
    </source>
</evidence>
<keyword evidence="1 7" id="KW-0004">4Fe-4S</keyword>
<keyword evidence="4 7" id="KW-0408">Iron</keyword>
<dbReference type="PIRSF" id="PIRSF004640">
    <property type="entry name" value="IspG"/>
    <property type="match status" value="1"/>
</dbReference>
<name>A0A315ETB0_9BURK</name>
<dbReference type="PANTHER" id="PTHR30454">
    <property type="entry name" value="4-HYDROXY-3-METHYLBUT-2-EN-1-YL DIPHOSPHATE SYNTHASE"/>
    <property type="match status" value="1"/>
</dbReference>
<sequence length="419" mass="45104">MPADTHLQGIAMSQPKARQTLQARVAWGDHVVTVGGDAPVRVQSMTNTDTVDAIGTAIQIKELALAGSELVRITVNTPEAAAAVPHVREQLDRMGINVPLIGDFHYNGHRLLTEFPDCAQALSKYRINPGNVGKGDKHDKQFGQMIEAAMRYNKAVRIGVNWGSLDQELLAKLMDENALRAKPFEAKQVMYEALITSAIDSAKLAQSMGMSANQILLSCKVSGVQDLIAVYRELAQRCNYPLHLGLTEAGMGTKGTVASATALSILLQEGIGDTIRVSLTPQPGEARTQEVVIASEILQALGLRTFVPSVTACPGCGRTTSTTFQEMAKSIDDFLRAQMPVWRTQYPGVENLKVAVMGCIVNGPGESKHADIGISLPGSGEAPAAPVFIDGEKAMTLRGDNIAQEFHQIVETYIEKRFG</sequence>
<evidence type="ECO:0000259" key="9">
    <source>
        <dbReference type="Pfam" id="PF26540"/>
    </source>
</evidence>
<evidence type="ECO:0000256" key="5">
    <source>
        <dbReference type="ARBA" id="ARBA00023014"/>
    </source>
</evidence>
<dbReference type="Proteomes" id="UP000251341">
    <property type="component" value="Unassembled WGS sequence"/>
</dbReference>
<keyword evidence="5 7" id="KW-0411">Iron-sulfur</keyword>
<dbReference type="GO" id="GO:0141197">
    <property type="term" value="F:4-hydroxy-3-methylbut-2-enyl-diphosphate synthase activity (flavodoxin)"/>
    <property type="evidence" value="ECO:0007669"/>
    <property type="project" value="UniProtKB-EC"/>
</dbReference>
<comment type="pathway">
    <text evidence="7">Isoprenoid biosynthesis; isopentenyl diphosphate biosynthesis via DXP pathway; isopentenyl diphosphate from 1-deoxy-D-xylulose 5-phosphate: step 5/6.</text>
</comment>
<gene>
    <name evidence="7" type="primary">ispG</name>
    <name evidence="10" type="ORF">B9Z44_13650</name>
</gene>
<dbReference type="GO" id="GO:0046429">
    <property type="term" value="F:4-hydroxy-3-methylbut-2-en-1-yl diphosphate synthase activity (ferredoxin)"/>
    <property type="evidence" value="ECO:0007669"/>
    <property type="project" value="UniProtKB-UniRule"/>
</dbReference>
<feature type="domain" description="IspG TIM-barrel" evidence="8">
    <location>
        <begin position="32"/>
        <end position="293"/>
    </location>
</feature>
<dbReference type="InterPro" id="IPR058579">
    <property type="entry name" value="IspG_C"/>
</dbReference>
<feature type="domain" description="IspG C-terminal" evidence="9">
    <location>
        <begin position="310"/>
        <end position="411"/>
    </location>
</feature>
<feature type="binding site" evidence="7">
    <location>
        <position position="366"/>
    </location>
    <ligand>
        <name>[4Fe-4S] cluster</name>
        <dbReference type="ChEBI" id="CHEBI:49883"/>
    </ligand>
</feature>
<keyword evidence="11" id="KW-1185">Reference proteome</keyword>
<dbReference type="AlphaFoldDB" id="A0A315ETB0"/>
<dbReference type="Gene3D" id="3.20.20.20">
    <property type="entry name" value="Dihydropteroate synthase-like"/>
    <property type="match status" value="1"/>
</dbReference>
<evidence type="ECO:0000256" key="6">
    <source>
        <dbReference type="ARBA" id="ARBA00023229"/>
    </source>
</evidence>
<evidence type="ECO:0000313" key="10">
    <source>
        <dbReference type="EMBL" id="PUE60521.1"/>
    </source>
</evidence>
<dbReference type="FunFam" id="3.30.413.10:FF:000012">
    <property type="entry name" value="4-hydroxy-3-methylbut-2-en-1-yl diphosphate synthase (flavodoxin)"/>
    <property type="match status" value="1"/>
</dbReference>
<organism evidence="10 11">
    <name type="scientific">Limnohabitans curvus</name>
    <dbReference type="NCBI Taxonomy" id="323423"/>
    <lineage>
        <taxon>Bacteria</taxon>
        <taxon>Pseudomonadati</taxon>
        <taxon>Pseudomonadota</taxon>
        <taxon>Betaproteobacteria</taxon>
        <taxon>Burkholderiales</taxon>
        <taxon>Comamonadaceae</taxon>
        <taxon>Limnohabitans</taxon>
    </lineage>
</organism>
<dbReference type="Pfam" id="PF04551">
    <property type="entry name" value="GcpE"/>
    <property type="match status" value="1"/>
</dbReference>
<dbReference type="InterPro" id="IPR011005">
    <property type="entry name" value="Dihydropteroate_synth-like_sf"/>
</dbReference>
<feature type="binding site" evidence="7">
    <location>
        <position position="313"/>
    </location>
    <ligand>
        <name>[4Fe-4S] cluster</name>
        <dbReference type="ChEBI" id="CHEBI:49883"/>
    </ligand>
</feature>
<evidence type="ECO:0000259" key="8">
    <source>
        <dbReference type="Pfam" id="PF04551"/>
    </source>
</evidence>
<comment type="cofactor">
    <cofactor evidence="7">
        <name>[4Fe-4S] cluster</name>
        <dbReference type="ChEBI" id="CHEBI:49883"/>
    </cofactor>
    <text evidence="7">Binds 1 [4Fe-4S] cluster.</text>
</comment>
<keyword evidence="6 7" id="KW-0414">Isoprene biosynthesis</keyword>
<dbReference type="GO" id="GO:0016114">
    <property type="term" value="P:terpenoid biosynthetic process"/>
    <property type="evidence" value="ECO:0007669"/>
    <property type="project" value="InterPro"/>
</dbReference>
<dbReference type="UniPathway" id="UPA00056">
    <property type="reaction ID" value="UER00096"/>
</dbReference>
<reference evidence="10 11" key="1">
    <citation type="submission" date="2017-04" db="EMBL/GenBank/DDBJ databases">
        <title>Unexpected and diverse lifestyles within the genus Limnohabitans.</title>
        <authorList>
            <person name="Kasalicky V."/>
            <person name="Mehrshad M."/>
            <person name="Andrei S.-A."/>
            <person name="Salcher M."/>
            <person name="Kratochvilova H."/>
            <person name="Simek K."/>
            <person name="Ghai R."/>
        </authorList>
    </citation>
    <scope>NUCLEOTIDE SEQUENCE [LARGE SCALE GENOMIC DNA]</scope>
    <source>
        <strain evidence="10 11">MWH-C5</strain>
    </source>
</reference>
<dbReference type="SUPFAM" id="SSF56014">
    <property type="entry name" value="Nitrite and sulphite reductase 4Fe-4S domain-like"/>
    <property type="match status" value="1"/>
</dbReference>
<evidence type="ECO:0000313" key="11">
    <source>
        <dbReference type="Proteomes" id="UP000251341"/>
    </source>
</evidence>
<comment type="similarity">
    <text evidence="7">Belongs to the IspG family.</text>
</comment>